<name>A0A7K3M5R7_9ACTN</name>
<organism evidence="2 3">
    <name type="scientific">Phytoactinopolyspora mesophila</name>
    <dbReference type="NCBI Taxonomy" id="2650750"/>
    <lineage>
        <taxon>Bacteria</taxon>
        <taxon>Bacillati</taxon>
        <taxon>Actinomycetota</taxon>
        <taxon>Actinomycetes</taxon>
        <taxon>Jiangellales</taxon>
        <taxon>Jiangellaceae</taxon>
        <taxon>Phytoactinopolyspora</taxon>
    </lineage>
</organism>
<accession>A0A7K3M5R7</accession>
<dbReference type="InterPro" id="IPR000792">
    <property type="entry name" value="Tscrpt_reg_LuxR_C"/>
</dbReference>
<dbReference type="Gene3D" id="1.10.10.10">
    <property type="entry name" value="Winged helix-like DNA-binding domain superfamily/Winged helix DNA-binding domain"/>
    <property type="match status" value="2"/>
</dbReference>
<evidence type="ECO:0000313" key="2">
    <source>
        <dbReference type="EMBL" id="NDL58669.1"/>
    </source>
</evidence>
<proteinExistence type="predicted"/>
<dbReference type="InterPro" id="IPR051797">
    <property type="entry name" value="TrmB-like"/>
</dbReference>
<sequence length="337" mass="36664">MVFEAVGLSAAEERMYRLLVGVVEADSVAMAAMLEVTASEAQNVLDSLHAKGLVSRRVNGESVRFTVTAPDIGLGPLLLSGQEALERARGAVAHLADEYRSSVRRRDATQLVEVVTGAPAIRQQLRNLQLGTREESLWFCRSGHVAMPSEDNNEEFEMLARGVRYQVIYEQALLEEPGMITNVAAGIRQGEQARATPHLPVRMVIADRQLALCPLVRGGDGPGEPTAALVRDSNLLAALIALFESYWTNSSPLKVTEAAGALPAIEHAAPERTSEAVRHDDLYLLSLLVAGVSDKAIATQLGISQRTVQRRISDMMQRVGAETRMQLAWQAARHGWV</sequence>
<comment type="caution">
    <text evidence="2">The sequence shown here is derived from an EMBL/GenBank/DDBJ whole genome shotgun (WGS) entry which is preliminary data.</text>
</comment>
<dbReference type="GO" id="GO:0003677">
    <property type="term" value="F:DNA binding"/>
    <property type="evidence" value="ECO:0007669"/>
    <property type="project" value="InterPro"/>
</dbReference>
<dbReference type="Pfam" id="PF00196">
    <property type="entry name" value="GerE"/>
    <property type="match status" value="1"/>
</dbReference>
<dbReference type="EMBL" id="WLZY01000005">
    <property type="protein sequence ID" value="NDL58669.1"/>
    <property type="molecule type" value="Genomic_DNA"/>
</dbReference>
<dbReference type="PANTHER" id="PTHR34293:SF1">
    <property type="entry name" value="HTH-TYPE TRANSCRIPTIONAL REGULATOR TRMBL2"/>
    <property type="match status" value="1"/>
</dbReference>
<dbReference type="Proteomes" id="UP000460435">
    <property type="component" value="Unassembled WGS sequence"/>
</dbReference>
<keyword evidence="3" id="KW-1185">Reference proteome</keyword>
<dbReference type="InterPro" id="IPR016032">
    <property type="entry name" value="Sig_transdc_resp-reg_C-effctor"/>
</dbReference>
<feature type="domain" description="HTH luxR-type" evidence="1">
    <location>
        <begin position="284"/>
        <end position="331"/>
    </location>
</feature>
<dbReference type="SMART" id="SM00421">
    <property type="entry name" value="HTH_LUXR"/>
    <property type="match status" value="1"/>
</dbReference>
<evidence type="ECO:0000259" key="1">
    <source>
        <dbReference type="SMART" id="SM00421"/>
    </source>
</evidence>
<reference evidence="2 3" key="1">
    <citation type="submission" date="2019-11" db="EMBL/GenBank/DDBJ databases">
        <authorList>
            <person name="Li X.-J."/>
            <person name="Feng X.-M."/>
        </authorList>
    </citation>
    <scope>NUCLEOTIDE SEQUENCE [LARGE SCALE GENOMIC DNA]</scope>
    <source>
        <strain evidence="2 3">XMNu-373</strain>
    </source>
</reference>
<dbReference type="AlphaFoldDB" id="A0A7K3M5R7"/>
<protein>
    <submittedName>
        <fullName evidence="2">TrmB family transcriptional regulator</fullName>
    </submittedName>
</protein>
<dbReference type="PANTHER" id="PTHR34293">
    <property type="entry name" value="HTH-TYPE TRANSCRIPTIONAL REGULATOR TRMBL2"/>
    <property type="match status" value="1"/>
</dbReference>
<dbReference type="InterPro" id="IPR036388">
    <property type="entry name" value="WH-like_DNA-bd_sf"/>
</dbReference>
<dbReference type="SUPFAM" id="SSF46894">
    <property type="entry name" value="C-terminal effector domain of the bipartite response regulators"/>
    <property type="match status" value="1"/>
</dbReference>
<dbReference type="GO" id="GO:0006355">
    <property type="term" value="P:regulation of DNA-templated transcription"/>
    <property type="evidence" value="ECO:0007669"/>
    <property type="project" value="InterPro"/>
</dbReference>
<evidence type="ECO:0000313" key="3">
    <source>
        <dbReference type="Proteomes" id="UP000460435"/>
    </source>
</evidence>
<gene>
    <name evidence="2" type="ORF">F7O44_16495</name>
</gene>